<gene>
    <name evidence="1" type="ORF">TbgDal_V6260</name>
</gene>
<sequence length="153" mass="17448">MELESFLIAEAEAVVLEVHCFNILPPPPAFGSCRCRSHKFFSVPSKRGVRNIKRHLCSVAVNSFYLEHLPSPQHTLRFLSTFIFPFLVSSTAQMRTVPHHPFPYSCRFGLSRLIESSVLCGYVTPLGYSTYLDSLNESRCRIFLTPQKQEHVT</sequence>
<dbReference type="GeneID" id="23861653"/>
<dbReference type="KEGG" id="tbg:TbgDal_V6260"/>
<accession>C9ZQ08</accession>
<organism evidence="1 2">
    <name type="scientific">Trypanosoma brucei gambiense (strain MHOM/CI/86/DAL972)</name>
    <dbReference type="NCBI Taxonomy" id="679716"/>
    <lineage>
        <taxon>Eukaryota</taxon>
        <taxon>Discoba</taxon>
        <taxon>Euglenozoa</taxon>
        <taxon>Kinetoplastea</taxon>
        <taxon>Metakinetoplastina</taxon>
        <taxon>Trypanosomatida</taxon>
        <taxon>Trypanosomatidae</taxon>
        <taxon>Trypanosoma</taxon>
    </lineage>
</organism>
<name>C9ZQ08_TRYB9</name>
<dbReference type="Proteomes" id="UP000002316">
    <property type="component" value="Chromosome 5"/>
</dbReference>
<protein>
    <submittedName>
        <fullName evidence="1">Uncharacterized protein</fullName>
    </submittedName>
</protein>
<dbReference type="EMBL" id="FN554968">
    <property type="protein sequence ID" value="CBH11486.1"/>
    <property type="molecule type" value="Genomic_DNA"/>
</dbReference>
<proteinExistence type="predicted"/>
<evidence type="ECO:0000313" key="1">
    <source>
        <dbReference type="EMBL" id="CBH11486.1"/>
    </source>
</evidence>
<evidence type="ECO:0000313" key="2">
    <source>
        <dbReference type="Proteomes" id="UP000002316"/>
    </source>
</evidence>
<dbReference type="RefSeq" id="XP_011773773.1">
    <property type="nucleotide sequence ID" value="XM_011775471.1"/>
</dbReference>
<dbReference type="AlphaFoldDB" id="C9ZQ08"/>
<reference evidence="2" key="1">
    <citation type="journal article" date="2010" name="PLoS Negl. Trop. Dis.">
        <title>The genome sequence of Trypanosoma brucei gambiense, causative agent of chronic human african trypanosomiasis.</title>
        <authorList>
            <person name="Jackson A.P."/>
            <person name="Sanders M."/>
            <person name="Berry A."/>
            <person name="McQuillan J."/>
            <person name="Aslett M.A."/>
            <person name="Quail M.A."/>
            <person name="Chukualim B."/>
            <person name="Capewell P."/>
            <person name="MacLeod A."/>
            <person name="Melville S.E."/>
            <person name="Gibson W."/>
            <person name="Barry J.D."/>
            <person name="Berriman M."/>
            <person name="Hertz-Fowler C."/>
        </authorList>
    </citation>
    <scope>NUCLEOTIDE SEQUENCE [LARGE SCALE GENOMIC DNA]</scope>
    <source>
        <strain evidence="2">MHOM/CI/86/DAL972</strain>
    </source>
</reference>